<dbReference type="Gene3D" id="3.90.960.10">
    <property type="entry name" value="YbaK/aminoacyl-tRNA synthetase-associated domain"/>
    <property type="match status" value="1"/>
</dbReference>
<dbReference type="EC" id="4.2.-.-" evidence="4"/>
<dbReference type="InterPro" id="IPR007214">
    <property type="entry name" value="YbaK/aa-tRNA-synth-assoc-dom"/>
</dbReference>
<gene>
    <name evidence="6" type="primary">ybaK</name>
    <name evidence="6" type="ORF">H1S06_01100</name>
</gene>
<evidence type="ECO:0000256" key="3">
    <source>
        <dbReference type="ARBA" id="ARBA00023239"/>
    </source>
</evidence>
<dbReference type="Pfam" id="PF04073">
    <property type="entry name" value="tRNA_edit"/>
    <property type="match status" value="1"/>
</dbReference>
<comment type="caution">
    <text evidence="6">The sequence shown here is derived from an EMBL/GenBank/DDBJ whole genome shotgun (WGS) entry which is preliminary data.</text>
</comment>
<evidence type="ECO:0000256" key="2">
    <source>
        <dbReference type="ARBA" id="ARBA00022917"/>
    </source>
</evidence>
<dbReference type="InterPro" id="IPR004369">
    <property type="entry name" value="Prolyl-tRNA_editing_YbaK/EbsC"/>
</dbReference>
<dbReference type="PANTHER" id="PTHR30411:SF0">
    <property type="entry name" value="CYS-TRNA(PRO)_CYS-TRNA(CYS) DEACYLASE YBAK"/>
    <property type="match status" value="1"/>
</dbReference>
<evidence type="ECO:0000256" key="1">
    <source>
        <dbReference type="ARBA" id="ARBA00009798"/>
    </source>
</evidence>
<dbReference type="PANTHER" id="PTHR30411">
    <property type="entry name" value="CYTOPLASMIC PROTEIN"/>
    <property type="match status" value="1"/>
</dbReference>
<name>A0A7W1WVG1_9GAMM</name>
<dbReference type="CDD" id="cd00002">
    <property type="entry name" value="YbaK_deacylase"/>
    <property type="match status" value="1"/>
</dbReference>
<keyword evidence="7" id="KW-1185">Reference proteome</keyword>
<evidence type="ECO:0000259" key="5">
    <source>
        <dbReference type="Pfam" id="PF04073"/>
    </source>
</evidence>
<feature type="domain" description="YbaK/aminoacyl-tRNA synthetase-associated" evidence="5">
    <location>
        <begin position="32"/>
        <end position="144"/>
    </location>
</feature>
<reference evidence="6 7" key="1">
    <citation type="submission" date="2020-07" db="EMBL/GenBank/DDBJ databases">
        <title>Bacterium isolated from marien macroalgae.</title>
        <authorList>
            <person name="Zhu K."/>
            <person name="Lu D."/>
            <person name="Du Z."/>
        </authorList>
    </citation>
    <scope>NUCLEOTIDE SEQUENCE [LARGE SCALE GENOMIC DNA]</scope>
    <source>
        <strain evidence="6 7">3-1745</strain>
    </source>
</reference>
<evidence type="ECO:0000256" key="4">
    <source>
        <dbReference type="PIRNR" id="PIRNR006181"/>
    </source>
</evidence>
<accession>A0A7W1WVG1</accession>
<dbReference type="PIRSF" id="PIRSF006181">
    <property type="entry name" value="EbsC_YbaK"/>
    <property type="match status" value="1"/>
</dbReference>
<dbReference type="InterPro" id="IPR036754">
    <property type="entry name" value="YbaK/aa-tRNA-synt-asso_dom_sf"/>
</dbReference>
<evidence type="ECO:0000313" key="6">
    <source>
        <dbReference type="EMBL" id="MBA4500964.1"/>
    </source>
</evidence>
<dbReference type="NCBIfam" id="TIGR00011">
    <property type="entry name" value="YbaK_EbsC"/>
    <property type="match status" value="1"/>
</dbReference>
<keyword evidence="2 4" id="KW-0648">Protein biosynthesis</keyword>
<comment type="similarity">
    <text evidence="1 4">Belongs to the prolyl-tRNA editing family. YbaK/EbsC subfamily.</text>
</comment>
<dbReference type="Proteomes" id="UP000538931">
    <property type="component" value="Unassembled WGS sequence"/>
</dbReference>
<evidence type="ECO:0000313" key="7">
    <source>
        <dbReference type="Proteomes" id="UP000538931"/>
    </source>
</evidence>
<dbReference type="RefSeq" id="WP_181736429.1">
    <property type="nucleotide sequence ID" value="NZ_JACEMT010000030.1"/>
</dbReference>
<keyword evidence="3 4" id="KW-0456">Lyase</keyword>
<dbReference type="AlphaFoldDB" id="A0A7W1WVG1"/>
<dbReference type="GO" id="GO:0002161">
    <property type="term" value="F:aminoacyl-tRNA deacylase activity"/>
    <property type="evidence" value="ECO:0007669"/>
    <property type="project" value="InterPro"/>
</dbReference>
<organism evidence="6 7">
    <name type="scientific">Marinobacterium marinum</name>
    <dbReference type="NCBI Taxonomy" id="2756129"/>
    <lineage>
        <taxon>Bacteria</taxon>
        <taxon>Pseudomonadati</taxon>
        <taxon>Pseudomonadota</taxon>
        <taxon>Gammaproteobacteria</taxon>
        <taxon>Oceanospirillales</taxon>
        <taxon>Oceanospirillaceae</taxon>
        <taxon>Marinobacterium</taxon>
    </lineage>
</organism>
<protein>
    <recommendedName>
        <fullName evidence="4">Cys-tRNA(Pro)/Cys-tRNA(Cys) deacylase</fullName>
        <ecNumber evidence="4">4.2.-.-</ecNumber>
    </recommendedName>
</protein>
<dbReference type="SUPFAM" id="SSF55826">
    <property type="entry name" value="YbaK/ProRS associated domain"/>
    <property type="match status" value="1"/>
</dbReference>
<dbReference type="GO" id="GO:0016829">
    <property type="term" value="F:lyase activity"/>
    <property type="evidence" value="ECO:0007669"/>
    <property type="project" value="UniProtKB-KW"/>
</dbReference>
<proteinExistence type="inferred from homology"/>
<dbReference type="GO" id="GO:0006412">
    <property type="term" value="P:translation"/>
    <property type="evidence" value="ECO:0007669"/>
    <property type="project" value="UniProtKB-KW"/>
</dbReference>
<dbReference type="EMBL" id="JACEMT010000030">
    <property type="protein sequence ID" value="MBA4500964.1"/>
    <property type="molecule type" value="Genomic_DNA"/>
</dbReference>
<sequence length="155" mass="16296">MTPAINSVRKAKVAHQVHEYQHEASSESYGTEAVEKLGLAPELVFKTLVVSLEGKGLAVGVVPVAGKLSLKQIARAAGVKKAAMADPAEVERVTGYVLGGVSPLGQKKRLPTFIDISAQSLQAMHVSAGRRGLEIELSPDDLCRLTAARFAPIAG</sequence>